<keyword evidence="12" id="KW-1185">Reference proteome</keyword>
<dbReference type="InterPro" id="IPR036890">
    <property type="entry name" value="HATPase_C_sf"/>
</dbReference>
<evidence type="ECO:0000256" key="4">
    <source>
        <dbReference type="ARBA" id="ARBA00022741"/>
    </source>
</evidence>
<keyword evidence="7" id="KW-0238">DNA-binding</keyword>
<keyword evidence="8" id="KW-0413">Isomerase</keyword>
<evidence type="ECO:0000256" key="5">
    <source>
        <dbReference type="ARBA" id="ARBA00022840"/>
    </source>
</evidence>
<dbReference type="SUPFAM" id="SSF56719">
    <property type="entry name" value="Type II DNA topoisomerase"/>
    <property type="match status" value="1"/>
</dbReference>
<comment type="similarity">
    <text evidence="2">Belongs to the type II topoisomerase GyrB family.</text>
</comment>
<gene>
    <name evidence="11" type="ORF">CSSPJE1EN1_LOCUS29533</name>
</gene>
<evidence type="ECO:0000259" key="9">
    <source>
        <dbReference type="Pfam" id="PF00986"/>
    </source>
</evidence>
<proteinExistence type="inferred from homology"/>
<dbReference type="Gene3D" id="3.40.50.670">
    <property type="match status" value="2"/>
</dbReference>
<dbReference type="Pfam" id="PF02518">
    <property type="entry name" value="HATPase_c"/>
    <property type="match status" value="1"/>
</dbReference>
<dbReference type="Gene3D" id="3.30.565.10">
    <property type="entry name" value="Histidine kinase-like ATPase, C-terminal domain"/>
    <property type="match status" value="1"/>
</dbReference>
<name>A0ABP0VL02_9BRYO</name>
<dbReference type="EC" id="5.6.2.2" evidence="3"/>
<comment type="catalytic activity">
    <reaction evidence="1">
        <text>ATP-dependent breakage, passage and rejoining of double-stranded DNA.</text>
        <dbReference type="EC" id="5.6.2.2"/>
    </reaction>
</comment>
<dbReference type="InterPro" id="IPR002288">
    <property type="entry name" value="DNA_gyrase_B_C"/>
</dbReference>
<organism evidence="11 12">
    <name type="scientific">Sphagnum jensenii</name>
    <dbReference type="NCBI Taxonomy" id="128206"/>
    <lineage>
        <taxon>Eukaryota</taxon>
        <taxon>Viridiplantae</taxon>
        <taxon>Streptophyta</taxon>
        <taxon>Embryophyta</taxon>
        <taxon>Bryophyta</taxon>
        <taxon>Sphagnophytina</taxon>
        <taxon>Sphagnopsida</taxon>
        <taxon>Sphagnales</taxon>
        <taxon>Sphagnaceae</taxon>
        <taxon>Sphagnum</taxon>
    </lineage>
</organism>
<protein>
    <recommendedName>
        <fullName evidence="3">DNA topoisomerase (ATP-hydrolyzing)</fullName>
        <ecNumber evidence="3">5.6.2.2</ecNumber>
    </recommendedName>
</protein>
<reference evidence="11" key="1">
    <citation type="submission" date="2024-02" db="EMBL/GenBank/DDBJ databases">
        <authorList>
            <consortium name="ELIXIR-Norway"/>
            <consortium name="Elixir Norway"/>
        </authorList>
    </citation>
    <scope>NUCLEOTIDE SEQUENCE</scope>
</reference>
<evidence type="ECO:0000256" key="3">
    <source>
        <dbReference type="ARBA" id="ARBA00012895"/>
    </source>
</evidence>
<evidence type="ECO:0000256" key="6">
    <source>
        <dbReference type="ARBA" id="ARBA00023029"/>
    </source>
</evidence>
<feature type="domain" description="Histidine kinase/HSP90-like ATPase" evidence="10">
    <location>
        <begin position="38"/>
        <end position="123"/>
    </location>
</feature>
<sequence>MSESILMAEYNEASIYSPERLQIIRHRPTQFIHSTGIEGLIQLALEIITNAIDEIALMGGFGYAKILICIDAERSTYQLVVIDNGRGVPIGKLRDLFTKPNTSGKADTSAYEFSGGLFGVGAKATAGLSWLFRVLTQRTDQRASLYIHEGVDEPVIIEDRTGETGTIIIHEPDPTILTEIEKFETEGVVQLLNLLTKYTFFSGLSLSAHIHPLGLDPSIWTGSMDDAYAVIQRYLDASRCVFDSKSLDRVKWIRQYWNIYRPFALQHTLVDTYPDQDKNGAAINVHYDIRLYYVKTDQTGGRFGMINNVPIDEPKSTHLITVMDVIKKMIAPFIKDDKIRAFFLDQYRVPIYMAVDVKYPGYEPAGTTKHAFYSKLMRKAYEESLTDRCLSPESRSFFEALHEELASDIESKYTAAATGLTAAKNTNRMFLQLNFNEKFGDCLTSDRSKAELFLVEGDSGGGGERDREFQGMYDLRGKPLNAVSSIDNIRGSAEKIMRDPIYRDIFMIMGINPAKFNLDTLNFGKCFILNDADPHGDHIAAILLGNFYVVCPAMIEAGIIHVVRPPLYGLKYKRGKSQHLPTVYMRDRETLQTWMAEHVYMKTLSFGIRFKNLSMKTHLLTGSNCTNFLRLILNAGEEIENIASELVVPPSVVEELSYATAYLDLTYGALDVERIRALTSFDRVEYKPLENLLIVTKGRDDHVVPLHNVNLRLIQAITPRLHRLRWRAIQIYITSKNSEHFKDHPVSITELYALLKRHDKEFDIERYKGLASMEPEAKTKTCMDPRYRQSFQITSIGDIRTVINLLGDDTEHRKEMLRRSVD</sequence>
<evidence type="ECO:0000256" key="1">
    <source>
        <dbReference type="ARBA" id="ARBA00000185"/>
    </source>
</evidence>
<evidence type="ECO:0000313" key="11">
    <source>
        <dbReference type="EMBL" id="CAK9254155.1"/>
    </source>
</evidence>
<dbReference type="SUPFAM" id="SSF55874">
    <property type="entry name" value="ATPase domain of HSP90 chaperone/DNA topoisomerase II/histidine kinase"/>
    <property type="match status" value="1"/>
</dbReference>
<accession>A0ABP0VL02</accession>
<evidence type="ECO:0000256" key="2">
    <source>
        <dbReference type="ARBA" id="ARBA00010708"/>
    </source>
</evidence>
<dbReference type="InterPro" id="IPR013759">
    <property type="entry name" value="Topo_IIA_B_C"/>
</dbReference>
<feature type="domain" description="DNA gyrase B subunit C-terminal" evidence="9">
    <location>
        <begin position="760"/>
        <end position="816"/>
    </location>
</feature>
<keyword evidence="5" id="KW-0067">ATP-binding</keyword>
<dbReference type="InterPro" id="IPR013760">
    <property type="entry name" value="Topo_IIA-like_dom_sf"/>
</dbReference>
<dbReference type="SMART" id="SM00433">
    <property type="entry name" value="TOP2c"/>
    <property type="match status" value="1"/>
</dbReference>
<evidence type="ECO:0000256" key="8">
    <source>
        <dbReference type="ARBA" id="ARBA00023235"/>
    </source>
</evidence>
<dbReference type="PANTHER" id="PTHR45866">
    <property type="entry name" value="DNA GYRASE/TOPOISOMERASE SUBUNIT B"/>
    <property type="match status" value="1"/>
</dbReference>
<evidence type="ECO:0000313" key="12">
    <source>
        <dbReference type="Proteomes" id="UP001497444"/>
    </source>
</evidence>
<dbReference type="Proteomes" id="UP001497444">
    <property type="component" value="Unassembled WGS sequence"/>
</dbReference>
<keyword evidence="6" id="KW-0799">Topoisomerase</keyword>
<evidence type="ECO:0000259" key="10">
    <source>
        <dbReference type="Pfam" id="PF02518"/>
    </source>
</evidence>
<dbReference type="InterPro" id="IPR001241">
    <property type="entry name" value="Topo_IIA"/>
</dbReference>
<dbReference type="EMBL" id="CAXAQS010000993">
    <property type="protein sequence ID" value="CAK9254155.1"/>
    <property type="molecule type" value="Genomic_DNA"/>
</dbReference>
<dbReference type="PANTHER" id="PTHR45866:SF1">
    <property type="entry name" value="DNA GYRASE SUBUNIT B, MITOCHONDRIAL"/>
    <property type="match status" value="1"/>
</dbReference>
<comment type="caution">
    <text evidence="11">The sequence shown here is derived from an EMBL/GenBank/DDBJ whole genome shotgun (WGS) entry which is preliminary data.</text>
</comment>
<evidence type="ECO:0000256" key="7">
    <source>
        <dbReference type="ARBA" id="ARBA00023125"/>
    </source>
</evidence>
<dbReference type="Pfam" id="PF00986">
    <property type="entry name" value="DNA_gyraseB_C"/>
    <property type="match status" value="1"/>
</dbReference>
<dbReference type="InterPro" id="IPR003594">
    <property type="entry name" value="HATPase_dom"/>
</dbReference>
<dbReference type="PRINTS" id="PR00418">
    <property type="entry name" value="TPI2FAMILY"/>
</dbReference>
<keyword evidence="4" id="KW-0547">Nucleotide-binding</keyword>